<dbReference type="CDD" id="cd06185">
    <property type="entry name" value="PDR_like"/>
    <property type="match status" value="1"/>
</dbReference>
<dbReference type="InterPro" id="IPR012675">
    <property type="entry name" value="Beta-grasp_dom_sf"/>
</dbReference>
<dbReference type="InterPro" id="IPR050415">
    <property type="entry name" value="MRET"/>
</dbReference>
<dbReference type="InterPro" id="IPR039261">
    <property type="entry name" value="FNR_nucleotide-bd"/>
</dbReference>
<evidence type="ECO:0000313" key="10">
    <source>
        <dbReference type="EMBL" id="GGY19939.1"/>
    </source>
</evidence>
<keyword evidence="4" id="KW-0479">Metal-binding</keyword>
<keyword evidence="2" id="KW-0285">Flavoprotein</keyword>
<dbReference type="PRINTS" id="PR00409">
    <property type="entry name" value="PHDIOXRDTASE"/>
</dbReference>
<evidence type="ECO:0000256" key="7">
    <source>
        <dbReference type="ARBA" id="ARBA00023014"/>
    </source>
</evidence>
<keyword evidence="3" id="KW-0001">2Fe-2S</keyword>
<evidence type="ECO:0000256" key="2">
    <source>
        <dbReference type="ARBA" id="ARBA00022630"/>
    </source>
</evidence>
<dbReference type="InterPro" id="IPR017938">
    <property type="entry name" value="Riboflavin_synthase-like_b-brl"/>
</dbReference>
<evidence type="ECO:0000259" key="9">
    <source>
        <dbReference type="PROSITE" id="PS51384"/>
    </source>
</evidence>
<dbReference type="Gene3D" id="3.10.20.30">
    <property type="match status" value="1"/>
</dbReference>
<evidence type="ECO:0000256" key="1">
    <source>
        <dbReference type="ARBA" id="ARBA00001974"/>
    </source>
</evidence>
<comment type="cofactor">
    <cofactor evidence="1">
        <name>FAD</name>
        <dbReference type="ChEBI" id="CHEBI:57692"/>
    </cofactor>
</comment>
<comment type="caution">
    <text evidence="10">The sequence shown here is derived from an EMBL/GenBank/DDBJ whole genome shotgun (WGS) entry which is preliminary data.</text>
</comment>
<dbReference type="PANTHER" id="PTHR47354">
    <property type="entry name" value="NADH OXIDOREDUCTASE HCR"/>
    <property type="match status" value="1"/>
</dbReference>
<dbReference type="CDD" id="cd00207">
    <property type="entry name" value="fer2"/>
    <property type="match status" value="1"/>
</dbReference>
<dbReference type="InterPro" id="IPR001433">
    <property type="entry name" value="OxRdtase_FAD/NAD-bd"/>
</dbReference>
<evidence type="ECO:0000313" key="11">
    <source>
        <dbReference type="Proteomes" id="UP000600946"/>
    </source>
</evidence>
<dbReference type="Pfam" id="PF00175">
    <property type="entry name" value="NAD_binding_1"/>
    <property type="match status" value="1"/>
</dbReference>
<keyword evidence="11" id="KW-1185">Reference proteome</keyword>
<dbReference type="GeneID" id="96289136"/>
<dbReference type="EMBL" id="BMUU01000001">
    <property type="protein sequence ID" value="GGY19939.1"/>
    <property type="molecule type" value="Genomic_DNA"/>
</dbReference>
<protein>
    <submittedName>
        <fullName evidence="10">Phthalate 4,5-dioxygenase</fullName>
    </submittedName>
</protein>
<dbReference type="PROSITE" id="PS00197">
    <property type="entry name" value="2FE2S_FER_1"/>
    <property type="match status" value="1"/>
</dbReference>
<dbReference type="SUPFAM" id="SSF63380">
    <property type="entry name" value="Riboflavin synthase domain-like"/>
    <property type="match status" value="1"/>
</dbReference>
<dbReference type="InterPro" id="IPR001041">
    <property type="entry name" value="2Fe-2S_ferredoxin-type"/>
</dbReference>
<keyword evidence="7" id="KW-0411">Iron-sulfur</keyword>
<dbReference type="InterPro" id="IPR017927">
    <property type="entry name" value="FAD-bd_FR_type"/>
</dbReference>
<dbReference type="Proteomes" id="UP000600946">
    <property type="component" value="Unassembled WGS sequence"/>
</dbReference>
<keyword evidence="5" id="KW-0560">Oxidoreductase</keyword>
<evidence type="ECO:0000256" key="5">
    <source>
        <dbReference type="ARBA" id="ARBA00023002"/>
    </source>
</evidence>
<organism evidence="10 11">
    <name type="scientific">Streptomyces xanthochromogenes</name>
    <dbReference type="NCBI Taxonomy" id="67384"/>
    <lineage>
        <taxon>Bacteria</taxon>
        <taxon>Bacillati</taxon>
        <taxon>Actinomycetota</taxon>
        <taxon>Actinomycetes</taxon>
        <taxon>Kitasatosporales</taxon>
        <taxon>Streptomycetaceae</taxon>
        <taxon>Streptomyces</taxon>
    </lineage>
</organism>
<reference evidence="11" key="1">
    <citation type="journal article" date="2019" name="Int. J. Syst. Evol. Microbiol.">
        <title>The Global Catalogue of Microorganisms (GCM) 10K type strain sequencing project: providing services to taxonomists for standard genome sequencing and annotation.</title>
        <authorList>
            <consortium name="The Broad Institute Genomics Platform"/>
            <consortium name="The Broad Institute Genome Sequencing Center for Infectious Disease"/>
            <person name="Wu L."/>
            <person name="Ma J."/>
        </authorList>
    </citation>
    <scope>NUCLEOTIDE SEQUENCE [LARGE SCALE GENOMIC DNA]</scope>
    <source>
        <strain evidence="11">JCM 4594</strain>
    </source>
</reference>
<dbReference type="InterPro" id="IPR036010">
    <property type="entry name" value="2Fe-2S_ferredoxin-like_sf"/>
</dbReference>
<accession>A0ABQ2ZQP0</accession>
<keyword evidence="6" id="KW-0408">Iron</keyword>
<name>A0ABQ2ZQP0_9ACTN</name>
<dbReference type="PROSITE" id="PS51085">
    <property type="entry name" value="2FE2S_FER_2"/>
    <property type="match status" value="1"/>
</dbReference>
<dbReference type="Gene3D" id="2.40.30.10">
    <property type="entry name" value="Translation factors"/>
    <property type="match status" value="1"/>
</dbReference>
<evidence type="ECO:0000256" key="3">
    <source>
        <dbReference type="ARBA" id="ARBA00022714"/>
    </source>
</evidence>
<proteinExistence type="predicted"/>
<feature type="domain" description="2Fe-2S ferredoxin-type" evidence="8">
    <location>
        <begin position="228"/>
        <end position="307"/>
    </location>
</feature>
<dbReference type="InterPro" id="IPR006058">
    <property type="entry name" value="2Fe2S_fd_BS"/>
</dbReference>
<dbReference type="PANTHER" id="PTHR47354:SF1">
    <property type="entry name" value="CARNITINE MONOOXYGENASE REDUCTASE SUBUNIT"/>
    <property type="match status" value="1"/>
</dbReference>
<evidence type="ECO:0000256" key="4">
    <source>
        <dbReference type="ARBA" id="ARBA00022723"/>
    </source>
</evidence>
<dbReference type="PROSITE" id="PS51384">
    <property type="entry name" value="FAD_FR"/>
    <property type="match status" value="1"/>
</dbReference>
<sequence>MQQTVVEHIEPVAEDVVALTLRAASGALAPWEPGAHIDVSLPNWLTRQYSLCGDPGVRDAYRVAVRHDPLSRGGSEYVHRFLRPGRALDVSLPRNHFPLVPAARYLFLAGGIGITPLLAMLRAAVAAGRPATLLYAGPSVDRMPFAGELRRAYGDRVRIVETGRHGRPDLGALDASLAPHALEPDTLVYCCGPAGMLAAAQEAFPAGRLHTERFQPAVRSFGPDTAFEAVCARSGLTVPVPADTSLLDALAHAGRPVPSGCREGVCGSCEVSVLDGTPEHRDDIGASGGRMYACVSRARSARLVLDL</sequence>
<dbReference type="Pfam" id="PF00111">
    <property type="entry name" value="Fer2"/>
    <property type="match status" value="1"/>
</dbReference>
<feature type="domain" description="FAD-binding FR-type" evidence="9">
    <location>
        <begin position="1"/>
        <end position="100"/>
    </location>
</feature>
<evidence type="ECO:0000256" key="6">
    <source>
        <dbReference type="ARBA" id="ARBA00023004"/>
    </source>
</evidence>
<dbReference type="RefSeq" id="WP_190026346.1">
    <property type="nucleotide sequence ID" value="NZ_BMUU01000001.1"/>
</dbReference>
<gene>
    <name evidence="10" type="ORF">GCM10010326_11310</name>
</gene>
<dbReference type="SUPFAM" id="SSF52343">
    <property type="entry name" value="Ferredoxin reductase-like, C-terminal NADP-linked domain"/>
    <property type="match status" value="1"/>
</dbReference>
<dbReference type="SUPFAM" id="SSF54292">
    <property type="entry name" value="2Fe-2S ferredoxin-like"/>
    <property type="match status" value="1"/>
</dbReference>
<evidence type="ECO:0000259" key="8">
    <source>
        <dbReference type="PROSITE" id="PS51085"/>
    </source>
</evidence>
<dbReference type="Gene3D" id="3.40.50.80">
    <property type="entry name" value="Nucleotide-binding domain of ferredoxin-NADP reductase (FNR) module"/>
    <property type="match status" value="1"/>
</dbReference>